<evidence type="ECO:0000313" key="18">
    <source>
        <dbReference type="EMBL" id="EEC09245.1"/>
    </source>
</evidence>
<dbReference type="InterPro" id="IPR002099">
    <property type="entry name" value="MutL/Mlh/PMS"/>
</dbReference>
<dbReference type="PANTHER" id="PTHR10073:SF12">
    <property type="entry name" value="DNA MISMATCH REPAIR PROTEIN MLH1"/>
    <property type="match status" value="1"/>
</dbReference>
<dbReference type="GO" id="GO:0005694">
    <property type="term" value="C:chromosome"/>
    <property type="evidence" value="ECO:0007669"/>
    <property type="project" value="UniProtKB-SubCell"/>
</dbReference>
<dbReference type="PaxDb" id="6945-B7PRM3"/>
<dbReference type="NCBIfam" id="TIGR00585">
    <property type="entry name" value="mutl"/>
    <property type="match status" value="1"/>
</dbReference>
<evidence type="ECO:0000256" key="5">
    <source>
        <dbReference type="ARBA" id="ARBA00022553"/>
    </source>
</evidence>
<proteinExistence type="inferred from homology"/>
<comment type="similarity">
    <text evidence="3">Belongs to the DNA mismatch repair MutL/HexB family.</text>
</comment>
<keyword evidence="6" id="KW-0547">Nucleotide-binding</keyword>
<dbReference type="SUPFAM" id="SSF55874">
    <property type="entry name" value="ATPase domain of HSP90 chaperone/DNA topoisomerase II/histidine kinase"/>
    <property type="match status" value="1"/>
</dbReference>
<keyword evidence="10" id="KW-0234">DNA repair</keyword>
<dbReference type="CDD" id="cd16926">
    <property type="entry name" value="HATPase_MutL-MLH-PMS-like"/>
    <property type="match status" value="1"/>
</dbReference>
<feature type="region of interest" description="Disordered" evidence="16">
    <location>
        <begin position="397"/>
        <end position="418"/>
    </location>
</feature>
<keyword evidence="9" id="KW-0007">Acetylation</keyword>
<evidence type="ECO:0000256" key="4">
    <source>
        <dbReference type="ARBA" id="ARBA00022454"/>
    </source>
</evidence>
<keyword evidence="5" id="KW-0597">Phosphoprotein</keyword>
<dbReference type="InterPro" id="IPR020568">
    <property type="entry name" value="Ribosomal_Su5_D2-typ_SF"/>
</dbReference>
<keyword evidence="11" id="KW-0539">Nucleus</keyword>
<evidence type="ECO:0000256" key="16">
    <source>
        <dbReference type="SAM" id="MobiDB-lite"/>
    </source>
</evidence>
<gene>
    <name evidence="19" type="primary">8030342</name>
    <name evidence="18" type="ORF">IscW_ISCW007938</name>
</gene>
<evidence type="ECO:0000256" key="7">
    <source>
        <dbReference type="ARBA" id="ARBA00022763"/>
    </source>
</evidence>
<dbReference type="SMART" id="SM01340">
    <property type="entry name" value="DNA_mis_repair"/>
    <property type="match status" value="1"/>
</dbReference>
<keyword evidence="12" id="KW-0131">Cell cycle</keyword>
<evidence type="ECO:0000256" key="1">
    <source>
        <dbReference type="ARBA" id="ARBA00004123"/>
    </source>
</evidence>
<name>B7PRM3_IXOSC</name>
<evidence type="ECO:0000256" key="9">
    <source>
        <dbReference type="ARBA" id="ARBA00022990"/>
    </source>
</evidence>
<dbReference type="EMBL" id="ABJB010361182">
    <property type="status" value="NOT_ANNOTATED_CDS"/>
    <property type="molecule type" value="Genomic_DNA"/>
</dbReference>
<evidence type="ECO:0000256" key="15">
    <source>
        <dbReference type="ARBA" id="ARBA00082865"/>
    </source>
</evidence>
<dbReference type="GO" id="GO:0031981">
    <property type="term" value="C:nuclear lumen"/>
    <property type="evidence" value="ECO:0007669"/>
    <property type="project" value="UniProtKB-ARBA"/>
</dbReference>
<evidence type="ECO:0000256" key="13">
    <source>
        <dbReference type="ARBA" id="ARBA00071080"/>
    </source>
</evidence>
<dbReference type="Pfam" id="PF13589">
    <property type="entry name" value="HATPase_c_3"/>
    <property type="match status" value="1"/>
</dbReference>
<dbReference type="VEuPathDB" id="VectorBase:ISCP_001421"/>
<dbReference type="VEuPathDB" id="VectorBase:ISCW007938"/>
<comment type="subcellular location">
    <subcellularLocation>
        <location evidence="2">Chromosome</location>
    </subcellularLocation>
    <subcellularLocation>
        <location evidence="1">Nucleus</location>
    </subcellularLocation>
</comment>
<sequence length="668" mass="74609">MAATVEPAKIRRLDETVTNRIAAGEVIQRPANALKEMLENSIDARATNIQVVAKAGGLKLLQIQDNGCGIRKEDLDIVCERFTTSKLVKFEDLATISTYGFRGEALASISYVAHVTITTKTADSQCAFKVSYRSGKPTGPPKPCAGNQGTQIVVEDLFYNVPTRKNAFKSPAEEYGRLVDVVSRYAVHNAGVGFSIKKAEESATDVRTTVDDDTLQSIATIYGKTVSRDLLPVECDNPDLKFRLKGFVSNANCSYKKCTLLLFINHRLVESSSLRKAIESIYASYLPKNAHPWLYLSLEIHPANVDVNVHPTKKEVHFLHEDLILEAVQKAVDGALLACNSSRTYLTQSRLPQINVTSKASVAAKKADGSAPVVDERHLVRTDSHLQKLDTFLTTARPSTSALGTPENATSSQSKVAEEQPRIKLQSVQALWNQVMAKSHQGLHDLFRNHTFVGCVNQRFSLVQHQTELYLVNTRKVTEELFYQIMLKNFGNFSVFKLSEPAPVYDLAMHALDMEECGWTEADGPKEEMARYMETFLTSKSEMLDDYFSMEIGASGEILSIPVLLDGHTPPVEGLPMYVLRLATEVEWDSEKECFDTFCRETARFYAGPRCDEGTEQEVREGHWKWVTEHVVFPAIRSSLRLPEEFAENSCVLQVASLPNLYKVFERC</sequence>
<evidence type="ECO:0000256" key="11">
    <source>
        <dbReference type="ARBA" id="ARBA00023242"/>
    </source>
</evidence>
<dbReference type="GO" id="GO:0032389">
    <property type="term" value="C:MutLalpha complex"/>
    <property type="evidence" value="ECO:0000318"/>
    <property type="project" value="GO_Central"/>
</dbReference>
<evidence type="ECO:0000259" key="17">
    <source>
        <dbReference type="SMART" id="SM01340"/>
    </source>
</evidence>
<dbReference type="FunFam" id="3.30.565.10:FF:000034">
    <property type="entry name" value="DNA mismatch repair protein mlh1, putative"/>
    <property type="match status" value="1"/>
</dbReference>
<evidence type="ECO:0000256" key="14">
    <source>
        <dbReference type="ARBA" id="ARBA00072852"/>
    </source>
</evidence>
<dbReference type="InterPro" id="IPR038973">
    <property type="entry name" value="MutL/Mlh/Pms-like"/>
</dbReference>
<dbReference type="GO" id="GO:0016887">
    <property type="term" value="F:ATP hydrolysis activity"/>
    <property type="evidence" value="ECO:0000318"/>
    <property type="project" value="GO_Central"/>
</dbReference>
<dbReference type="InterPro" id="IPR014762">
    <property type="entry name" value="DNA_mismatch_repair_CS"/>
</dbReference>
<organism>
    <name type="scientific">Ixodes scapularis</name>
    <name type="common">Black-legged tick</name>
    <name type="synonym">Deer tick</name>
    <dbReference type="NCBI Taxonomy" id="6945"/>
    <lineage>
        <taxon>Eukaryota</taxon>
        <taxon>Metazoa</taxon>
        <taxon>Ecdysozoa</taxon>
        <taxon>Arthropoda</taxon>
        <taxon>Chelicerata</taxon>
        <taxon>Arachnida</taxon>
        <taxon>Acari</taxon>
        <taxon>Parasitiformes</taxon>
        <taxon>Ixodida</taxon>
        <taxon>Ixodoidea</taxon>
        <taxon>Ixodidae</taxon>
        <taxon>Ixodinae</taxon>
        <taxon>Ixodes</taxon>
    </lineage>
</organism>
<reference evidence="19" key="2">
    <citation type="submission" date="2020-05" db="UniProtKB">
        <authorList>
            <consortium name="EnsemblMetazoa"/>
        </authorList>
    </citation>
    <scope>IDENTIFICATION</scope>
    <source>
        <strain evidence="19">wikel</strain>
    </source>
</reference>
<reference evidence="18 20" key="1">
    <citation type="submission" date="2008-03" db="EMBL/GenBank/DDBJ databases">
        <title>Annotation of Ixodes scapularis.</title>
        <authorList>
            <consortium name="Ixodes scapularis Genome Project Consortium"/>
            <person name="Caler E."/>
            <person name="Hannick L.I."/>
            <person name="Bidwell S."/>
            <person name="Joardar V."/>
            <person name="Thiagarajan M."/>
            <person name="Amedeo P."/>
            <person name="Galinsky K.J."/>
            <person name="Schobel S."/>
            <person name="Inman J."/>
            <person name="Hostetler J."/>
            <person name="Miller J."/>
            <person name="Hammond M."/>
            <person name="Megy K."/>
            <person name="Lawson D."/>
            <person name="Kodira C."/>
            <person name="Sutton G."/>
            <person name="Meyer J."/>
            <person name="Hill C.A."/>
            <person name="Birren B."/>
            <person name="Nene V."/>
            <person name="Collins F."/>
            <person name="Alarcon-Chaidez F."/>
            <person name="Wikel S."/>
            <person name="Strausberg R."/>
        </authorList>
    </citation>
    <scope>NUCLEOTIDE SEQUENCE [LARGE SCALE GENOMIC DNA]</scope>
    <source>
        <strain evidence="20">Wikel</strain>
        <strain evidence="18">Wikel colony</strain>
    </source>
</reference>
<dbReference type="GO" id="GO:0006298">
    <property type="term" value="P:mismatch repair"/>
    <property type="evidence" value="ECO:0000318"/>
    <property type="project" value="GO_Central"/>
</dbReference>
<dbReference type="Pfam" id="PF16413">
    <property type="entry name" value="Mlh1_C"/>
    <property type="match status" value="1"/>
</dbReference>
<dbReference type="Gene3D" id="3.30.230.10">
    <property type="match status" value="1"/>
</dbReference>
<dbReference type="GO" id="GO:0030983">
    <property type="term" value="F:mismatched DNA binding"/>
    <property type="evidence" value="ECO:0007669"/>
    <property type="project" value="InterPro"/>
</dbReference>
<dbReference type="AlphaFoldDB" id="B7PRM3"/>
<accession>B7PRM3</accession>
<dbReference type="SUPFAM" id="SSF54211">
    <property type="entry name" value="Ribosomal protein S5 domain 2-like"/>
    <property type="match status" value="1"/>
</dbReference>
<evidence type="ECO:0000256" key="3">
    <source>
        <dbReference type="ARBA" id="ARBA00006082"/>
    </source>
</evidence>
<evidence type="ECO:0000256" key="2">
    <source>
        <dbReference type="ARBA" id="ARBA00004286"/>
    </source>
</evidence>
<dbReference type="PANTHER" id="PTHR10073">
    <property type="entry name" value="DNA MISMATCH REPAIR PROTEIN MLH, PMS, MUTL"/>
    <property type="match status" value="1"/>
</dbReference>
<dbReference type="EnsemblMetazoa" id="ISCW007938-RA">
    <property type="protein sequence ID" value="ISCW007938-PA"/>
    <property type="gene ID" value="ISCW007938"/>
</dbReference>
<dbReference type="GO" id="GO:0140664">
    <property type="term" value="F:ATP-dependent DNA damage sensor activity"/>
    <property type="evidence" value="ECO:0007669"/>
    <property type="project" value="InterPro"/>
</dbReference>
<dbReference type="HOGENOM" id="CLU_004131_2_0_1"/>
<dbReference type="InterPro" id="IPR014721">
    <property type="entry name" value="Ribsml_uS5_D2-typ_fold_subgr"/>
</dbReference>
<evidence type="ECO:0000313" key="20">
    <source>
        <dbReference type="Proteomes" id="UP000001555"/>
    </source>
</evidence>
<dbReference type="InterPro" id="IPR013507">
    <property type="entry name" value="DNA_mismatch_S5_2-like"/>
</dbReference>
<dbReference type="CDD" id="cd03483">
    <property type="entry name" value="MutL_Trans_MLH1"/>
    <property type="match status" value="1"/>
</dbReference>
<dbReference type="OrthoDB" id="10263226at2759"/>
<keyword evidence="4" id="KW-0158">Chromosome</keyword>
<dbReference type="Pfam" id="PF01119">
    <property type="entry name" value="DNA_mis_repair"/>
    <property type="match status" value="1"/>
</dbReference>
<feature type="domain" description="DNA mismatch repair protein S5" evidence="17">
    <location>
        <begin position="218"/>
        <end position="337"/>
    </location>
</feature>
<protein>
    <recommendedName>
        <fullName evidence="14">DNA mismatch repair protein MLH1</fullName>
    </recommendedName>
    <alternativeName>
        <fullName evidence="13">DNA mismatch repair protein Mlh1</fullName>
    </alternativeName>
    <alternativeName>
        <fullName evidence="15">MutL protein homolog 1</fullName>
    </alternativeName>
</protein>
<feature type="compositionally biased region" description="Polar residues" evidence="16">
    <location>
        <begin position="397"/>
        <end position="415"/>
    </location>
</feature>
<dbReference type="Proteomes" id="UP000001555">
    <property type="component" value="Unassembled WGS sequence"/>
</dbReference>
<dbReference type="Gene3D" id="3.30.565.10">
    <property type="entry name" value="Histidine kinase-like ATPase, C-terminal domain"/>
    <property type="match status" value="1"/>
</dbReference>
<evidence type="ECO:0000313" key="19">
    <source>
        <dbReference type="EnsemblMetazoa" id="ISCW007938-PA"/>
    </source>
</evidence>
<dbReference type="GO" id="GO:0005524">
    <property type="term" value="F:ATP binding"/>
    <property type="evidence" value="ECO:0007669"/>
    <property type="project" value="UniProtKB-KW"/>
</dbReference>
<dbReference type="FunCoup" id="B7PRM3">
    <property type="interactions" value="899"/>
</dbReference>
<dbReference type="PROSITE" id="PS00058">
    <property type="entry name" value="DNA_MISMATCH_REPAIR_1"/>
    <property type="match status" value="1"/>
</dbReference>
<dbReference type="STRING" id="6945.B7PRM3"/>
<keyword evidence="8" id="KW-0067">ATP-binding</keyword>
<dbReference type="EMBL" id="DS773663">
    <property type="protein sequence ID" value="EEC09245.1"/>
    <property type="molecule type" value="Genomic_DNA"/>
</dbReference>
<dbReference type="InParanoid" id="B7PRM3"/>
<evidence type="ECO:0000256" key="6">
    <source>
        <dbReference type="ARBA" id="ARBA00022741"/>
    </source>
</evidence>
<dbReference type="InterPro" id="IPR036890">
    <property type="entry name" value="HATPase_C_sf"/>
</dbReference>
<evidence type="ECO:0000256" key="10">
    <source>
        <dbReference type="ARBA" id="ARBA00023204"/>
    </source>
</evidence>
<dbReference type="VEuPathDB" id="VectorBase:ISCI007938"/>
<dbReference type="InterPro" id="IPR032189">
    <property type="entry name" value="Mlh1_C"/>
</dbReference>
<evidence type="ECO:0000256" key="8">
    <source>
        <dbReference type="ARBA" id="ARBA00022840"/>
    </source>
</evidence>
<dbReference type="FunFam" id="3.30.230.10:FF:000014">
    <property type="entry name" value="DNA mismatch repair protein Mlh1"/>
    <property type="match status" value="1"/>
</dbReference>
<evidence type="ECO:0000256" key="12">
    <source>
        <dbReference type="ARBA" id="ARBA00023306"/>
    </source>
</evidence>
<keyword evidence="20" id="KW-1185">Reference proteome</keyword>
<dbReference type="KEGG" id="isc:8030342"/>
<keyword evidence="7" id="KW-0227">DNA damage</keyword>